<keyword evidence="2" id="KW-1185">Reference proteome</keyword>
<accession>A0A504Z044</accession>
<name>A0A504Z044_FASGI</name>
<dbReference type="Proteomes" id="UP000316759">
    <property type="component" value="Unassembled WGS sequence"/>
</dbReference>
<dbReference type="EMBL" id="SUNJ01002339">
    <property type="protein sequence ID" value="TPP66045.1"/>
    <property type="molecule type" value="Genomic_DNA"/>
</dbReference>
<sequence length="114" mass="13173">MSFVCHVLYPIQYIHSAIRVPLECGSRCMGGYSEPRPVTNSRESRILPSGQFSNTEFVFKPTRSMQSSVKWEYICIITNCDLWKFPHSLLGEQTIDSRLVHSKCSFLYTPGHRR</sequence>
<gene>
    <name evidence="1" type="ORF">FGIG_09473</name>
</gene>
<proteinExistence type="predicted"/>
<evidence type="ECO:0000313" key="2">
    <source>
        <dbReference type="Proteomes" id="UP000316759"/>
    </source>
</evidence>
<reference evidence="1 2" key="1">
    <citation type="submission" date="2019-04" db="EMBL/GenBank/DDBJ databases">
        <title>Annotation for the trematode Fasciola gigantica.</title>
        <authorList>
            <person name="Choi Y.-J."/>
        </authorList>
    </citation>
    <scope>NUCLEOTIDE SEQUENCE [LARGE SCALE GENOMIC DNA]</scope>
    <source>
        <strain evidence="1">Uganda_cow_1</strain>
    </source>
</reference>
<protein>
    <submittedName>
        <fullName evidence="1">Uncharacterized protein</fullName>
    </submittedName>
</protein>
<dbReference type="AlphaFoldDB" id="A0A504Z044"/>
<comment type="caution">
    <text evidence="1">The sequence shown here is derived from an EMBL/GenBank/DDBJ whole genome shotgun (WGS) entry which is preliminary data.</text>
</comment>
<evidence type="ECO:0000313" key="1">
    <source>
        <dbReference type="EMBL" id="TPP66045.1"/>
    </source>
</evidence>
<organism evidence="1 2">
    <name type="scientific">Fasciola gigantica</name>
    <name type="common">Giant liver fluke</name>
    <dbReference type="NCBI Taxonomy" id="46835"/>
    <lineage>
        <taxon>Eukaryota</taxon>
        <taxon>Metazoa</taxon>
        <taxon>Spiralia</taxon>
        <taxon>Lophotrochozoa</taxon>
        <taxon>Platyhelminthes</taxon>
        <taxon>Trematoda</taxon>
        <taxon>Digenea</taxon>
        <taxon>Plagiorchiida</taxon>
        <taxon>Echinostomata</taxon>
        <taxon>Echinostomatoidea</taxon>
        <taxon>Fasciolidae</taxon>
        <taxon>Fasciola</taxon>
    </lineage>
</organism>